<name>A0ACC2NE12_9HYME</name>
<keyword evidence="2" id="KW-1185">Reference proteome</keyword>
<organism evidence="1 2">
    <name type="scientific">Eretmocerus hayati</name>
    <dbReference type="NCBI Taxonomy" id="131215"/>
    <lineage>
        <taxon>Eukaryota</taxon>
        <taxon>Metazoa</taxon>
        <taxon>Ecdysozoa</taxon>
        <taxon>Arthropoda</taxon>
        <taxon>Hexapoda</taxon>
        <taxon>Insecta</taxon>
        <taxon>Pterygota</taxon>
        <taxon>Neoptera</taxon>
        <taxon>Endopterygota</taxon>
        <taxon>Hymenoptera</taxon>
        <taxon>Apocrita</taxon>
        <taxon>Proctotrupomorpha</taxon>
        <taxon>Chalcidoidea</taxon>
        <taxon>Aphelinidae</taxon>
        <taxon>Aphelininae</taxon>
        <taxon>Eretmocerus</taxon>
    </lineage>
</organism>
<gene>
    <name evidence="1" type="ORF">QAD02_000654</name>
</gene>
<dbReference type="Proteomes" id="UP001239111">
    <property type="component" value="Chromosome 3"/>
</dbReference>
<protein>
    <submittedName>
        <fullName evidence="1">Uncharacterized protein</fullName>
    </submittedName>
</protein>
<comment type="caution">
    <text evidence="1">The sequence shown here is derived from an EMBL/GenBank/DDBJ whole genome shotgun (WGS) entry which is preliminary data.</text>
</comment>
<dbReference type="EMBL" id="CM056743">
    <property type="protein sequence ID" value="KAJ8669395.1"/>
    <property type="molecule type" value="Genomic_DNA"/>
</dbReference>
<evidence type="ECO:0000313" key="2">
    <source>
        <dbReference type="Proteomes" id="UP001239111"/>
    </source>
</evidence>
<sequence>MQLWPLLGRTYHEPDDVYPPFSIACHCGSGKPKSCKAFFQQFTAEYNELCKTGIRMGDKTFQIKIQCLIGDKPARSEALCIKGHESKHACERCDMVAIYFKRRQVYPLLKNSKPRTDRSLRLLEDPQHHHKDSPLLQLYPAIDMVYQVLLGFMHGQCIGNMKKLLCDYWTNPSLKYLTKAQIMQLSSRLTLLQFCIPAEFQRCTRSLDVLSKWKATEYRLFLLYIGPIVLKGTLPKHLYKHFMMFSVGCRILCSPNSCLKYLEHARTYLTAFVELPKKYYGLTSQIFNMHSTVHLADDVGNMKCDLSHLTAFPFENYLRFLRKKIKGGFNPLVQLCNRVAEEWAVEAKPVQLPKPVEILSPNKFPQKCDMVIEKVKYKDVTLSRKVPNNTTGEIVTIREMVLPGAESNLKKIQISGEILEVTRNVFDYPTVSSYLNIHQVRQTKLKKSCVLDDVELKFMRVNLRDIERDPNNLHVVPILHQILTVRYSFPPYEEEEDEDFFKGIFKSRAPAPDSWPSYQIARELGDTSTLKAAQQILKEYSAKEKKADEMDEKLEALENTSLDPHHIPSLTQPPLLFAQDKMEGSEISGSFLSSIENGVEPVHNSPTKLGESKCSVSKNSPNLSQIEDGNFEVSRVSSDVSVAQVLTPLDVLSSSERVDDCRQPEITISQSQPSISTTDTSKTNEDSSKIMPTSNSLSTSSNDLIEVTPIQMNQLATKKDIEATNNNAVIELQNLLKSRETASHGRSILLLDDLKALHNSSLPLQTIDEFNAFGEKLSGLALKQDLATYFGGMITSTKNGRNSIRDILKLFCRKVVIRDHYVALQVPGGSTKKAFIETSFGKFLCDNVRARLQLDGTLIRDSFSKVILGVRDWEGGRAESSLKSGEFQGED</sequence>
<reference evidence="1" key="1">
    <citation type="submission" date="2023-04" db="EMBL/GenBank/DDBJ databases">
        <title>A chromosome-level genome assembly of the parasitoid wasp Eretmocerus hayati.</title>
        <authorList>
            <person name="Zhong Y."/>
            <person name="Liu S."/>
            <person name="Liu Y."/>
        </authorList>
    </citation>
    <scope>NUCLEOTIDE SEQUENCE</scope>
    <source>
        <strain evidence="1">ZJU_SS_LIU_2023</strain>
    </source>
</reference>
<proteinExistence type="predicted"/>
<evidence type="ECO:0000313" key="1">
    <source>
        <dbReference type="EMBL" id="KAJ8669395.1"/>
    </source>
</evidence>
<accession>A0ACC2NE12</accession>